<keyword evidence="3 7" id="KW-0812">Transmembrane</keyword>
<evidence type="ECO:0000313" key="10">
    <source>
        <dbReference type="Proteomes" id="UP000053099"/>
    </source>
</evidence>
<evidence type="ECO:0000256" key="5">
    <source>
        <dbReference type="ARBA" id="ARBA00023136"/>
    </source>
</evidence>
<organism evidence="9 10">
    <name type="scientific">Thermus scotoductus</name>
    <dbReference type="NCBI Taxonomy" id="37636"/>
    <lineage>
        <taxon>Bacteria</taxon>
        <taxon>Thermotogati</taxon>
        <taxon>Deinococcota</taxon>
        <taxon>Deinococci</taxon>
        <taxon>Thermales</taxon>
        <taxon>Thermaceae</taxon>
        <taxon>Thermus</taxon>
    </lineage>
</organism>
<feature type="transmembrane region" description="Helical" evidence="7">
    <location>
        <begin position="78"/>
        <end position="97"/>
    </location>
</feature>
<feature type="transmembrane region" description="Helical" evidence="7">
    <location>
        <begin position="117"/>
        <end position="136"/>
    </location>
</feature>
<evidence type="ECO:0000256" key="7">
    <source>
        <dbReference type="SAM" id="Phobius"/>
    </source>
</evidence>
<keyword evidence="4 7" id="KW-1133">Transmembrane helix</keyword>
<comment type="subcellular location">
    <subcellularLocation>
        <location evidence="1">Cell membrane</location>
        <topology evidence="1">Multi-pass membrane protein</topology>
    </subcellularLocation>
</comment>
<sequence length="496" mass="52291">MGFLAGLALLLLGLHLIGEGLSSVKGKRYLLARAFSRPGSLLLSGLLLGLLSGSGTGLSLLALGLLEGGIFSLGQAALLSLAATAGAGAWVGVVALAQREVAEVLLALGLPLFLFRGSRSGGLVLLGLGLLFLGFLEMGQGAKAFAPLLSLLNPGPWALYLVGIVLAFFLGTANGVAALALALMPFLGQGGSMALTLGAGVGVSGALFLAALGGRREGWALGVALLGHRFLFSLPFLVLLGPLGSVGVVGLHLLSHLAYAIAFLPLQGRYLRLTEGLFPRRTVSPKYLSPEALETPSLAYALVQRELGRVADAVRNMLARAVRVLAQEEGGEAELEALEDKVDRLTREVVLYTAELSTRTRDERAVRFFVAASELEHLGDLVRRVVRQAAKLWAQGLTFSPEGKEDLLEAGRLVLGRLERMAAALATGDKALAEGVLSEEREVAAFLDRLRRAHLSRLESGRAESRATTLAHLDLLITLEEVSSGVDRLCRLVLEL</sequence>
<dbReference type="PATRIC" id="fig|37636.3.peg.2266"/>
<feature type="coiled-coil region" evidence="6">
    <location>
        <begin position="328"/>
        <end position="355"/>
    </location>
</feature>
<dbReference type="Gene3D" id="1.20.58.220">
    <property type="entry name" value="Phosphate transport system protein phou homolog 2, domain 2"/>
    <property type="match status" value="1"/>
</dbReference>
<feature type="transmembrane region" description="Helical" evidence="7">
    <location>
        <begin position="46"/>
        <end position="66"/>
    </location>
</feature>
<dbReference type="GO" id="GO:0005886">
    <property type="term" value="C:plasma membrane"/>
    <property type="evidence" value="ECO:0007669"/>
    <property type="project" value="UniProtKB-SubCell"/>
</dbReference>
<dbReference type="Proteomes" id="UP000053099">
    <property type="component" value="Unassembled WGS sequence"/>
</dbReference>
<evidence type="ECO:0000256" key="1">
    <source>
        <dbReference type="ARBA" id="ARBA00004651"/>
    </source>
</evidence>
<evidence type="ECO:0000256" key="3">
    <source>
        <dbReference type="ARBA" id="ARBA00022692"/>
    </source>
</evidence>
<evidence type="ECO:0000313" key="9">
    <source>
        <dbReference type="EMBL" id="KPD32597.1"/>
    </source>
</evidence>
<keyword evidence="2" id="KW-1003">Cell membrane</keyword>
<name>A0A0N0IRF8_THESC</name>
<reference evidence="9 10" key="1">
    <citation type="submission" date="2015-09" db="EMBL/GenBank/DDBJ databases">
        <title>Draft genome sequence of Thermus scotoductus strain K1 isolated from a geothermal spring in Nagorno-Karabakh, Armenia.</title>
        <authorList>
            <person name="Saghatelyan A."/>
            <person name="Poghosyan L."/>
            <person name="Panosyan H."/>
            <person name="Birkeland N.-K."/>
        </authorList>
    </citation>
    <scope>NUCLEOTIDE SEQUENCE [LARGE SCALE GENOMIC DNA]</scope>
    <source>
        <strain evidence="9 10">K1</strain>
    </source>
</reference>
<keyword evidence="5 7" id="KW-0472">Membrane</keyword>
<dbReference type="Pfam" id="PF02690">
    <property type="entry name" value="Na_Pi_cotrans"/>
    <property type="match status" value="1"/>
</dbReference>
<gene>
    <name evidence="9" type="ORF">AN926_02750</name>
</gene>
<dbReference type="InterPro" id="IPR026022">
    <property type="entry name" value="PhoU_dom"/>
</dbReference>
<dbReference type="AlphaFoldDB" id="A0A0N0IRF8"/>
<evidence type="ECO:0000256" key="2">
    <source>
        <dbReference type="ARBA" id="ARBA00022475"/>
    </source>
</evidence>
<evidence type="ECO:0000256" key="6">
    <source>
        <dbReference type="SAM" id="Coils"/>
    </source>
</evidence>
<feature type="transmembrane region" description="Helical" evidence="7">
    <location>
        <begin position="157"/>
        <end position="187"/>
    </location>
</feature>
<feature type="domain" description="PhoU" evidence="8">
    <location>
        <begin position="309"/>
        <end position="387"/>
    </location>
</feature>
<evidence type="ECO:0000259" key="8">
    <source>
        <dbReference type="Pfam" id="PF01895"/>
    </source>
</evidence>
<dbReference type="SUPFAM" id="SSF109755">
    <property type="entry name" value="PhoU-like"/>
    <property type="match status" value="1"/>
</dbReference>
<dbReference type="EMBL" id="LJJR01000006">
    <property type="protein sequence ID" value="KPD32597.1"/>
    <property type="molecule type" value="Genomic_DNA"/>
</dbReference>
<dbReference type="GO" id="GO:0005436">
    <property type="term" value="F:sodium:phosphate symporter activity"/>
    <property type="evidence" value="ECO:0007669"/>
    <property type="project" value="InterPro"/>
</dbReference>
<comment type="caution">
    <text evidence="9">The sequence shown here is derived from an EMBL/GenBank/DDBJ whole genome shotgun (WGS) entry which is preliminary data.</text>
</comment>
<dbReference type="Pfam" id="PF01895">
    <property type="entry name" value="PhoU"/>
    <property type="match status" value="1"/>
</dbReference>
<accession>A0A0N0IRF8</accession>
<keyword evidence="6" id="KW-0175">Coiled coil</keyword>
<dbReference type="GO" id="GO:0044341">
    <property type="term" value="P:sodium-dependent phosphate transport"/>
    <property type="evidence" value="ECO:0007669"/>
    <property type="project" value="InterPro"/>
</dbReference>
<dbReference type="InterPro" id="IPR038078">
    <property type="entry name" value="PhoU-like_sf"/>
</dbReference>
<dbReference type="InterPro" id="IPR003841">
    <property type="entry name" value="Na/Pi_transpt"/>
</dbReference>
<proteinExistence type="predicted"/>
<protein>
    <submittedName>
        <fullName evidence="9">PhoU family transcriptional regulator</fullName>
    </submittedName>
</protein>
<feature type="transmembrane region" description="Helical" evidence="7">
    <location>
        <begin position="193"/>
        <end position="212"/>
    </location>
</feature>
<evidence type="ECO:0000256" key="4">
    <source>
        <dbReference type="ARBA" id="ARBA00022989"/>
    </source>
</evidence>